<dbReference type="InterPro" id="IPR017946">
    <property type="entry name" value="PLC-like_Pdiesterase_TIM-brl"/>
</dbReference>
<dbReference type="PROSITE" id="PS51704">
    <property type="entry name" value="GP_PDE"/>
    <property type="match status" value="1"/>
</dbReference>
<gene>
    <name evidence="2" type="ORF">IC231_00455</name>
</gene>
<accession>A0ABR8JG26</accession>
<name>A0ABR8JG26_9BACT</name>
<dbReference type="SUPFAM" id="SSF51695">
    <property type="entry name" value="PLC-like phosphodiesterases"/>
    <property type="match status" value="1"/>
</dbReference>
<proteinExistence type="predicted"/>
<comment type="caution">
    <text evidence="2">The sequence shown here is derived from an EMBL/GenBank/DDBJ whole genome shotgun (WGS) entry which is preliminary data.</text>
</comment>
<dbReference type="Proteomes" id="UP000642468">
    <property type="component" value="Unassembled WGS sequence"/>
</dbReference>
<feature type="domain" description="GP-PDE" evidence="1">
    <location>
        <begin position="11"/>
        <end position="280"/>
    </location>
</feature>
<keyword evidence="3" id="KW-1185">Reference proteome</keyword>
<dbReference type="Gene3D" id="3.20.20.190">
    <property type="entry name" value="Phosphatidylinositol (PI) phosphodiesterase"/>
    <property type="match status" value="1"/>
</dbReference>
<sequence length="282" mass="31223">MTLPTASSVRPEVHGHRGCRGLYPENTLPGFLHAVQLGVDVLELDVVLSADGQVVVSHEPWMNAAICLDPLGARIPVALQQNHNLYRLPYAAIRRYDCGQLRHPDFPEQRLLPAFKPLLRQVVEAIDAFALRLGRAPVRFSVEVKSEPAGDGLFHPAPAAYVDVVLAELRALGLLSRSTLLCFDVRILQECRRQFPALTLCLLVEDELPLAEHIQTLGFSPEVYGPRYDLVTPELMAETSHRGIQVVPWTVNKQCVMQSLCALGVRGITTDYPDRLLALSAE</sequence>
<dbReference type="RefSeq" id="WP_190782673.1">
    <property type="nucleotide sequence ID" value="NZ_JACWZZ010000001.1"/>
</dbReference>
<reference evidence="2 3" key="1">
    <citation type="submission" date="2020-09" db="EMBL/GenBank/DDBJ databases">
        <authorList>
            <person name="Kim M.K."/>
        </authorList>
    </citation>
    <scope>NUCLEOTIDE SEQUENCE [LARGE SCALE GENOMIC DNA]</scope>
    <source>
        <strain evidence="2 3">BT646</strain>
    </source>
</reference>
<evidence type="ECO:0000313" key="3">
    <source>
        <dbReference type="Proteomes" id="UP000642468"/>
    </source>
</evidence>
<dbReference type="InterPro" id="IPR030395">
    <property type="entry name" value="GP_PDE_dom"/>
</dbReference>
<dbReference type="PANTHER" id="PTHR46211:SF14">
    <property type="entry name" value="GLYCEROPHOSPHODIESTER PHOSPHODIESTERASE"/>
    <property type="match status" value="1"/>
</dbReference>
<dbReference type="PANTHER" id="PTHR46211">
    <property type="entry name" value="GLYCEROPHOSPHORYL DIESTER PHOSPHODIESTERASE"/>
    <property type="match status" value="1"/>
</dbReference>
<dbReference type="EMBL" id="JACWZZ010000001">
    <property type="protein sequence ID" value="MBD2713499.1"/>
    <property type="molecule type" value="Genomic_DNA"/>
</dbReference>
<evidence type="ECO:0000313" key="2">
    <source>
        <dbReference type="EMBL" id="MBD2713499.1"/>
    </source>
</evidence>
<dbReference type="Pfam" id="PF03009">
    <property type="entry name" value="GDPD"/>
    <property type="match status" value="1"/>
</dbReference>
<evidence type="ECO:0000259" key="1">
    <source>
        <dbReference type="PROSITE" id="PS51704"/>
    </source>
</evidence>
<organism evidence="2 3">
    <name type="scientific">Hymenobacter duratus</name>
    <dbReference type="NCBI Taxonomy" id="2771356"/>
    <lineage>
        <taxon>Bacteria</taxon>
        <taxon>Pseudomonadati</taxon>
        <taxon>Bacteroidota</taxon>
        <taxon>Cytophagia</taxon>
        <taxon>Cytophagales</taxon>
        <taxon>Hymenobacteraceae</taxon>
        <taxon>Hymenobacter</taxon>
    </lineage>
</organism>
<protein>
    <submittedName>
        <fullName evidence="2">Glycerophosphodiester phosphodiesterase</fullName>
    </submittedName>
</protein>